<evidence type="ECO:0000313" key="3">
    <source>
        <dbReference type="Proteomes" id="UP001150879"/>
    </source>
</evidence>
<keyword evidence="3" id="KW-1185">Reference proteome</keyword>
<dbReference type="Gene3D" id="1.10.220.160">
    <property type="match status" value="1"/>
</dbReference>
<dbReference type="InterPro" id="IPR046341">
    <property type="entry name" value="SET_dom_sf"/>
</dbReference>
<organism evidence="2 3">
    <name type="scientific">Penicillium cf. griseofulvum</name>
    <dbReference type="NCBI Taxonomy" id="2972120"/>
    <lineage>
        <taxon>Eukaryota</taxon>
        <taxon>Fungi</taxon>
        <taxon>Dikarya</taxon>
        <taxon>Ascomycota</taxon>
        <taxon>Pezizomycotina</taxon>
        <taxon>Eurotiomycetes</taxon>
        <taxon>Eurotiomycetidae</taxon>
        <taxon>Eurotiales</taxon>
        <taxon>Aspergillaceae</taxon>
        <taxon>Penicillium</taxon>
    </lineage>
</organism>
<dbReference type="OrthoDB" id="1028014at2759"/>
<dbReference type="SUPFAM" id="SSF82199">
    <property type="entry name" value="SET domain"/>
    <property type="match status" value="1"/>
</dbReference>
<name>A0A9W9MRD9_9EURO</name>
<reference evidence="2" key="1">
    <citation type="submission" date="2022-11" db="EMBL/GenBank/DDBJ databases">
        <authorList>
            <person name="Petersen C."/>
        </authorList>
    </citation>
    <scope>NUCLEOTIDE SEQUENCE</scope>
    <source>
        <strain evidence="2">IBT 16849</strain>
    </source>
</reference>
<dbReference type="InterPro" id="IPR050869">
    <property type="entry name" value="H3K4_H4K5_MeTrfase"/>
</dbReference>
<dbReference type="Proteomes" id="UP001150879">
    <property type="component" value="Unassembled WGS sequence"/>
</dbReference>
<gene>
    <name evidence="2" type="ORF">N7472_002579</name>
</gene>
<dbReference type="Gene3D" id="2.170.270.10">
    <property type="entry name" value="SET domain"/>
    <property type="match status" value="1"/>
</dbReference>
<protein>
    <recommendedName>
        <fullName evidence="1">SET domain-containing protein</fullName>
    </recommendedName>
</protein>
<evidence type="ECO:0000313" key="2">
    <source>
        <dbReference type="EMBL" id="KAJ5206131.1"/>
    </source>
</evidence>
<dbReference type="Pfam" id="PF00856">
    <property type="entry name" value="SET"/>
    <property type="match status" value="1"/>
</dbReference>
<accession>A0A9W9MRD9</accession>
<dbReference type="CDD" id="cd20071">
    <property type="entry name" value="SET_SMYD"/>
    <property type="match status" value="1"/>
</dbReference>
<dbReference type="AlphaFoldDB" id="A0A9W9MRD9"/>
<dbReference type="InterPro" id="IPR001214">
    <property type="entry name" value="SET_dom"/>
</dbReference>
<proteinExistence type="predicted"/>
<comment type="caution">
    <text evidence="2">The sequence shown here is derived from an EMBL/GenBank/DDBJ whole genome shotgun (WGS) entry which is preliminary data.</text>
</comment>
<evidence type="ECO:0000259" key="1">
    <source>
        <dbReference type="PROSITE" id="PS50280"/>
    </source>
</evidence>
<dbReference type="Gene3D" id="6.10.140.2220">
    <property type="match status" value="1"/>
</dbReference>
<sequence>MSLVYITTEPSDRIRVEGTIQTPDWIHPHLIESTDAIKGRQFLVSGPIPKGACLLVDSPYAVIPVVDEPAQNDNLICSNPACNRPAPRHTRISCPNACIPDVTWCGSICRDADSLRHDFECAWLKRYAGTIRSKRGEYDFGMLWVILRLLAARHCQLHEQTVAESSHWKHGWSGIESLCGSEDTWPHDMVRSWSALVKKYLRSSSALPHEMSADRVLHLICQEEANSFGLYPRETGHFPLPKPPVDRGEQFAAAVYPTAAIANHSCLPNVSGYLPKFVKVMLSHHKIIHKADDKGRMVFTASRDIFPGEECCISYFDLTQYTDLTSRREHLRKSFRFVCQCERCVSEESANESTEWTTMPMMDM</sequence>
<dbReference type="EMBL" id="JAPQKP010000002">
    <property type="protein sequence ID" value="KAJ5206131.1"/>
    <property type="molecule type" value="Genomic_DNA"/>
</dbReference>
<dbReference type="PROSITE" id="PS50280">
    <property type="entry name" value="SET"/>
    <property type="match status" value="1"/>
</dbReference>
<dbReference type="PANTHER" id="PTHR12197">
    <property type="entry name" value="HISTONE-LYSINE N-METHYLTRANSFERASE SMYD"/>
    <property type="match status" value="1"/>
</dbReference>
<dbReference type="PANTHER" id="PTHR12197:SF292">
    <property type="entry name" value="SET DOMAIN-CONTAINING PROTEIN"/>
    <property type="match status" value="1"/>
</dbReference>
<feature type="domain" description="SET" evidence="1">
    <location>
        <begin position="158"/>
        <end position="316"/>
    </location>
</feature>
<reference evidence="2" key="2">
    <citation type="journal article" date="2023" name="IMA Fungus">
        <title>Comparative genomic study of the Penicillium genus elucidates a diverse pangenome and 15 lateral gene transfer events.</title>
        <authorList>
            <person name="Petersen C."/>
            <person name="Sorensen T."/>
            <person name="Nielsen M.R."/>
            <person name="Sondergaard T.E."/>
            <person name="Sorensen J.L."/>
            <person name="Fitzpatrick D.A."/>
            <person name="Frisvad J.C."/>
            <person name="Nielsen K.L."/>
        </authorList>
    </citation>
    <scope>NUCLEOTIDE SEQUENCE</scope>
    <source>
        <strain evidence="2">IBT 16849</strain>
    </source>
</reference>